<dbReference type="InterPro" id="IPR008979">
    <property type="entry name" value="Galactose-bd-like_sf"/>
</dbReference>
<dbReference type="Gene3D" id="3.20.20.80">
    <property type="entry name" value="Glycosidases"/>
    <property type="match status" value="1"/>
</dbReference>
<dbReference type="Pfam" id="PF00754">
    <property type="entry name" value="F5_F8_type_C"/>
    <property type="match status" value="1"/>
</dbReference>
<dbReference type="PROSITE" id="PS50022">
    <property type="entry name" value="FA58C_3"/>
    <property type="match status" value="1"/>
</dbReference>
<comment type="caution">
    <text evidence="3">The sequence shown here is derived from an EMBL/GenBank/DDBJ whole genome shotgun (WGS) entry which is preliminary data.</text>
</comment>
<evidence type="ECO:0000313" key="3">
    <source>
        <dbReference type="EMBL" id="MBS2099870.1"/>
    </source>
</evidence>
<dbReference type="Gene3D" id="2.60.120.260">
    <property type="entry name" value="Galactose-binding domain-like"/>
    <property type="match status" value="2"/>
</dbReference>
<dbReference type="EMBL" id="JAGUCO010000016">
    <property type="protein sequence ID" value="MBS2099870.1"/>
    <property type="molecule type" value="Genomic_DNA"/>
</dbReference>
<dbReference type="InterPro" id="IPR005084">
    <property type="entry name" value="CBM6"/>
</dbReference>
<dbReference type="InterPro" id="IPR053183">
    <property type="entry name" value="ASL1"/>
</dbReference>
<dbReference type="InterPro" id="IPR000421">
    <property type="entry name" value="FA58C"/>
</dbReference>
<keyword evidence="4" id="KW-1185">Reference proteome</keyword>
<accession>A0ABS5JYB4</accession>
<dbReference type="Gene3D" id="1.20.1270.90">
    <property type="entry name" value="AF1782-like"/>
    <property type="match status" value="1"/>
</dbReference>
<dbReference type="PANTHER" id="PTHR34154">
    <property type="entry name" value="ALKALI-SENSITIVE LINKAGE PROTEIN 1"/>
    <property type="match status" value="1"/>
</dbReference>
<organism evidence="3 4">
    <name type="scientific">Carboxylicivirga linearis</name>
    <dbReference type="NCBI Taxonomy" id="1628157"/>
    <lineage>
        <taxon>Bacteria</taxon>
        <taxon>Pseudomonadati</taxon>
        <taxon>Bacteroidota</taxon>
        <taxon>Bacteroidia</taxon>
        <taxon>Marinilabiliales</taxon>
        <taxon>Marinilabiliaceae</taxon>
        <taxon>Carboxylicivirga</taxon>
    </lineage>
</organism>
<name>A0ABS5JYB4_9BACT</name>
<proteinExistence type="predicted"/>
<dbReference type="InterPro" id="IPR017853">
    <property type="entry name" value="GH"/>
</dbReference>
<dbReference type="Pfam" id="PF18962">
    <property type="entry name" value="Por_Secre_tail"/>
    <property type="match status" value="1"/>
</dbReference>
<dbReference type="Proteomes" id="UP000708576">
    <property type="component" value="Unassembled WGS sequence"/>
</dbReference>
<dbReference type="Pfam" id="PF11790">
    <property type="entry name" value="Glyco_hydro_cc"/>
    <property type="match status" value="1"/>
</dbReference>
<dbReference type="SUPFAM" id="SSF49785">
    <property type="entry name" value="Galactose-binding domain-like"/>
    <property type="match status" value="2"/>
</dbReference>
<reference evidence="3 4" key="1">
    <citation type="journal article" date="2015" name="Int. J. Syst. Evol. Microbiol.">
        <title>Carboxylicivirga linearis sp. nov., isolated from a sea cucumber culture pond.</title>
        <authorList>
            <person name="Wang F.Q."/>
            <person name="Zhou Y.X."/>
            <person name="Lin X.Z."/>
            <person name="Chen G.J."/>
            <person name="Du Z.J."/>
        </authorList>
    </citation>
    <scope>NUCLEOTIDE SEQUENCE [LARGE SCALE GENOMIC DNA]</scope>
    <source>
        <strain evidence="3 4">FB218</strain>
    </source>
</reference>
<dbReference type="NCBIfam" id="TIGR04183">
    <property type="entry name" value="Por_Secre_tail"/>
    <property type="match status" value="1"/>
</dbReference>
<dbReference type="RefSeq" id="WP_212217114.1">
    <property type="nucleotide sequence ID" value="NZ_JAGUCO010000016.1"/>
</dbReference>
<dbReference type="InterPro" id="IPR026444">
    <property type="entry name" value="Secre_tail"/>
</dbReference>
<evidence type="ECO:0000259" key="1">
    <source>
        <dbReference type="PROSITE" id="PS50022"/>
    </source>
</evidence>
<protein>
    <submittedName>
        <fullName evidence="3">T9SS type A sorting domain-containing protein</fullName>
    </submittedName>
</protein>
<dbReference type="InterPro" id="IPR024655">
    <property type="entry name" value="Asl1_glyco_hydro_catalytic"/>
</dbReference>
<dbReference type="Gene3D" id="2.60.20.10">
    <property type="entry name" value="Crystallins"/>
    <property type="match status" value="1"/>
</dbReference>
<gene>
    <name evidence="3" type="ORF">KEM10_16390</name>
</gene>
<feature type="domain" description="CBM6" evidence="2">
    <location>
        <begin position="1039"/>
        <end position="1168"/>
    </location>
</feature>
<feature type="domain" description="F5/8 type C" evidence="1">
    <location>
        <begin position="1159"/>
        <end position="1308"/>
    </location>
</feature>
<dbReference type="PROSITE" id="PS51175">
    <property type="entry name" value="CBM6"/>
    <property type="match status" value="1"/>
</dbReference>
<dbReference type="SUPFAM" id="SSF51445">
    <property type="entry name" value="(Trans)glycosidases"/>
    <property type="match status" value="1"/>
</dbReference>
<evidence type="ECO:0000313" key="4">
    <source>
        <dbReference type="Proteomes" id="UP000708576"/>
    </source>
</evidence>
<evidence type="ECO:0000259" key="2">
    <source>
        <dbReference type="PROSITE" id="PS51175"/>
    </source>
</evidence>
<sequence>MIKNVPKYTWAVLLFIGITYFPIIKAQTDVTSSYITNAGFDEDCSYLTGGTATIGSADPGNMVTITGWSIGSRPAWSAAGDFEFGWNGTFNGVSIPATSYDGSTGSGHGTVGFSVGWSGIISYTQQVTLPVGNYGLVVATTIQGADNIFANHTGWVPESGESTLSDLTTVSTSGQWVLDTIRFKTYESTTGAIQVGMQAYGSTSTANGRLFIDYVQLLELEADKTDLEALLATASDMLANQQPIPDGSTAYTDLSAAISTAQTIYDNEAATTVEVIQAEKDLTDAISDVEAAIYLYELQGASYENPINITEKIINPDFEANGGSTDGWISTFGVFNGANAVFDGAPSPNHVMDGDPNSSTINYQTIAGIPAGAYKVDAIARGRVESSGKMFIGAQPGSTLSSAAIANVEVNRIGDVGGALNYGFNPYQTPYVIIPEGETSVSIGIYFDGDCGWSSVDNFELTYFGSAAALAEALKTELTALKDSSDLPDSFDTTEAETLLSTDLTSENEAELTIQLESTINSLKEVIAQNIDASLADLQVDGITIRDFDAETLEYTYNIYSSTVQTPDVPVVTATKNSSYAAEPAITPATQVPGTTQVTVTAGNGSEITYSIHFEFVQLSSLENYTATVETFQNQAAEISGNGQLTITGNTNPLSGSSINLVSTDAWIYFASLKPSEVINSELTYITVNGEVAEHGVNVRVAPYLNGAMVIPHSTSYAALTVYSNQSLGGSSMDFVSGYHYTGSQLGELDNDIESFVLKKGYMATFATNTDGTGKSRVYIADDYDVTINIMPEGLDNSVSFIVVRPWRWTVKKGWRGSSAGADRFNAGSHYDYNNSAYSTIDVEYVPMRHNPNWNAYSNFYDKYSSTSALGYNEPDNSVDDGYSTVEGAIASWPNMMESGLRLGSPAVTDGGLSWLADFMAQAEALDYRVDFIAWHFYRAGYTAKGYYDALKSIYDTYKRPIWITEFNNGCNWTYDGNVPSIEENGAVIEEFINMLDTTSFVERYYVWDGCNEELRMTNSGTGELYPAGEAYQNLVSTMSYTADFYNDQDIAKIEENAKGFCSIDGTIENGYANTTDATGSGIDYKVIYKSDGLKTINIVYASTEATTANIIVNGVTVVEDLEISASGSLDYNQIVSLSFPAEPGIADIRIEATTSAGLPNIDYIEITDGTPADCEASYPVILSYTNEQTGNYASNILDGSTATRWSAQYFPQSLVIDYGEIKSIIGTKVYTYSNRNYQYTIELDDDVNFSDPYTVDRTANTSTTQPISDAFNAVNARYARLTVTGVGNSYSGDWVSITELQIEEGTSTAIGDVESSSNGVTIYPNPAKNYFNVSIENSLDEALLYIYNNSGQLIKKVTIVNAEGVINCSDLTSGIYLIKVVSDNKTDTQKLIIE</sequence>
<dbReference type="PANTHER" id="PTHR34154:SF3">
    <property type="entry name" value="ALKALI-SENSITIVE LINKAGE PROTEIN 1"/>
    <property type="match status" value="1"/>
</dbReference>